<feature type="transmembrane region" description="Helical" evidence="8">
    <location>
        <begin position="231"/>
        <end position="253"/>
    </location>
</feature>
<feature type="transmembrane region" description="Helical" evidence="8">
    <location>
        <begin position="86"/>
        <end position="105"/>
    </location>
</feature>
<feature type="transmembrane region" description="Helical" evidence="8">
    <location>
        <begin position="522"/>
        <end position="542"/>
    </location>
</feature>
<feature type="transmembrane region" description="Helical" evidence="8">
    <location>
        <begin position="422"/>
        <end position="448"/>
    </location>
</feature>
<dbReference type="PANTHER" id="PTHR30183">
    <property type="entry name" value="MOLYBDENUM TRANSPORT SYSTEM PERMEASE PROTEIN MODB"/>
    <property type="match status" value="1"/>
</dbReference>
<dbReference type="Gene3D" id="1.10.3720.10">
    <property type="entry name" value="MetI-like"/>
    <property type="match status" value="2"/>
</dbReference>
<evidence type="ECO:0000256" key="7">
    <source>
        <dbReference type="ARBA" id="ARBA00023136"/>
    </source>
</evidence>
<keyword evidence="6 8" id="KW-1133">Transmembrane helix</keyword>
<feature type="transmembrane region" description="Helical" evidence="8">
    <location>
        <begin position="189"/>
        <end position="219"/>
    </location>
</feature>
<keyword evidence="11" id="KW-1185">Reference proteome</keyword>
<feature type="transmembrane region" description="Helical" evidence="8">
    <location>
        <begin position="488"/>
        <end position="510"/>
    </location>
</feature>
<dbReference type="PROSITE" id="PS50928">
    <property type="entry name" value="ABC_TM1"/>
    <property type="match status" value="2"/>
</dbReference>
<keyword evidence="5 8" id="KW-0812">Transmembrane</keyword>
<organism evidence="10 11">
    <name type="scientific">Phytobacter palmae</name>
    <dbReference type="NCBI Taxonomy" id="1855371"/>
    <lineage>
        <taxon>Bacteria</taxon>
        <taxon>Pseudomonadati</taxon>
        <taxon>Pseudomonadota</taxon>
        <taxon>Gammaproteobacteria</taxon>
        <taxon>Enterobacterales</taxon>
        <taxon>Enterobacteriaceae</taxon>
        <taxon>Phytobacter</taxon>
    </lineage>
</organism>
<feature type="transmembrane region" description="Helical" evidence="8">
    <location>
        <begin position="548"/>
        <end position="566"/>
    </location>
</feature>
<feature type="transmembrane region" description="Helical" evidence="8">
    <location>
        <begin position="610"/>
        <end position="633"/>
    </location>
</feature>
<reference evidence="10 11" key="1">
    <citation type="submission" date="2024-02" db="EMBL/GenBank/DDBJ databases">
        <title>Whole genome of MDR Enterobacteriaceae from southern Thailand.</title>
        <authorList>
            <person name="Surachat K."/>
        </authorList>
    </citation>
    <scope>NUCLEOTIDE SEQUENCE [LARGE SCALE GENOMIC DNA]</scope>
    <source>
        <strain evidence="10 11">PSU_29</strain>
    </source>
</reference>
<evidence type="ECO:0000256" key="8">
    <source>
        <dbReference type="RuleBase" id="RU363032"/>
    </source>
</evidence>
<dbReference type="CDD" id="cd06261">
    <property type="entry name" value="TM_PBP2"/>
    <property type="match status" value="2"/>
</dbReference>
<dbReference type="PANTHER" id="PTHR30183:SF7">
    <property type="entry name" value="FERRIC TRANSPORT SYSTEM PERMEASE PROTEIN FBPB 1-RELATED"/>
    <property type="match status" value="1"/>
</dbReference>
<dbReference type="Pfam" id="PF00528">
    <property type="entry name" value="BPD_transp_1"/>
    <property type="match status" value="2"/>
</dbReference>
<dbReference type="RefSeq" id="WP_249572688.1">
    <property type="nucleotide sequence ID" value="NZ_JBCIVJ010000001.1"/>
</dbReference>
<feature type="transmembrane region" description="Helical" evidence="8">
    <location>
        <begin position="325"/>
        <end position="347"/>
    </location>
</feature>
<comment type="caution">
    <text evidence="10">The sequence shown here is derived from an EMBL/GenBank/DDBJ whole genome shotgun (WGS) entry which is preliminary data.</text>
</comment>
<sequence>MSQTITLHPTPKRDAIFFWVLLGGLAFVLLPGWSLDYGLLESTRDEIIDAYGWSHVNVSWLWFLLPAVLLIRPLSEARREQRGRHYFDAGWALLCMAFVAISATVEGRGLGYAVIVLFVSLAAIMTLALARLEWLGGDRFVIGSLIVIVALIGVFIVWPSIAIFIPMFTTDSGEFAPLAFMNVLAQAHIIQVILNSIWLSIAVGVGCTFFGLVLAIYTTRIAKRSAIIGRVFSILPIVTPPFVVGLGVTLMMGRSGYITELMVDWFGLTNTNWLYGFTGIWLAQVLAFTPMAFMILDGAIKTIHPSLEEASYTLRASRWQTFNGVFVPLLKPALANAFLIVVVQSLADFSNPLVLGGNFDVLATQIYFYITGSQLDYQAASTLGAFLLLFSLLVFCVQYMWIGKRSYVTVSGKSYRGDVQPLPVTLVWSVVALLAVWVAFNALLYGSIFYGSFTVNWGVDYTLTLDNFIKLFGQGMSDGAWPSLLDTLLYAGIAAPITAIFGLLIAWIVVRQQFKGKKTIEFTTMLCFAVPGTVAGVSYILAFNSAPVYITGTAAIVIISMVMRNVPVGIRAGIAGLGQIDKSLDEASLSLRAGSLRTITQILLPLLRPAILSALIYSFVRAITTVSAIVFLVTPDTRVATAYILNRVEDGEYGVAIAYGSILIVVMLAIIFIFDWLIGEARISRSKAKNQA</sequence>
<evidence type="ECO:0000256" key="1">
    <source>
        <dbReference type="ARBA" id="ARBA00004429"/>
    </source>
</evidence>
<dbReference type="InterPro" id="IPR035906">
    <property type="entry name" value="MetI-like_sf"/>
</dbReference>
<evidence type="ECO:0000259" key="9">
    <source>
        <dbReference type="PROSITE" id="PS50928"/>
    </source>
</evidence>
<evidence type="ECO:0000313" key="10">
    <source>
        <dbReference type="EMBL" id="MEN0577867.1"/>
    </source>
</evidence>
<feature type="transmembrane region" description="Helical" evidence="8">
    <location>
        <begin position="142"/>
        <end position="169"/>
    </location>
</feature>
<gene>
    <name evidence="10" type="ORF">AAIG39_02460</name>
</gene>
<evidence type="ECO:0000313" key="11">
    <source>
        <dbReference type="Proteomes" id="UP001411173"/>
    </source>
</evidence>
<name>A0ABU9UZP6_9ENTR</name>
<evidence type="ECO:0000256" key="5">
    <source>
        <dbReference type="ARBA" id="ARBA00022692"/>
    </source>
</evidence>
<comment type="subcellular location">
    <subcellularLocation>
        <location evidence="1">Cell inner membrane</location>
        <topology evidence="1">Multi-pass membrane protein</topology>
    </subcellularLocation>
    <subcellularLocation>
        <location evidence="8">Cell membrane</location>
        <topology evidence="8">Multi-pass membrane protein</topology>
    </subcellularLocation>
</comment>
<comment type="similarity">
    <text evidence="8">Belongs to the binding-protein-dependent transport system permease family.</text>
</comment>
<feature type="domain" description="ABC transmembrane type-1" evidence="9">
    <location>
        <begin position="484"/>
        <end position="674"/>
    </location>
</feature>
<evidence type="ECO:0000256" key="3">
    <source>
        <dbReference type="ARBA" id="ARBA00022475"/>
    </source>
</evidence>
<protein>
    <submittedName>
        <fullName evidence="10">Iron ABC transporter permease</fullName>
    </submittedName>
</protein>
<evidence type="ECO:0000256" key="2">
    <source>
        <dbReference type="ARBA" id="ARBA00022448"/>
    </source>
</evidence>
<keyword evidence="3" id="KW-1003">Cell membrane</keyword>
<dbReference type="SUPFAM" id="SSF161098">
    <property type="entry name" value="MetI-like"/>
    <property type="match status" value="2"/>
</dbReference>
<feature type="transmembrane region" description="Helical" evidence="8">
    <location>
        <begin position="273"/>
        <end position="296"/>
    </location>
</feature>
<feature type="transmembrane region" description="Helical" evidence="8">
    <location>
        <begin position="55"/>
        <end position="74"/>
    </location>
</feature>
<feature type="domain" description="ABC transmembrane type-1" evidence="9">
    <location>
        <begin position="193"/>
        <end position="398"/>
    </location>
</feature>
<dbReference type="EMBL" id="JBCIVJ010000001">
    <property type="protein sequence ID" value="MEN0577867.1"/>
    <property type="molecule type" value="Genomic_DNA"/>
</dbReference>
<feature type="transmembrane region" description="Helical" evidence="8">
    <location>
        <begin position="383"/>
        <end position="402"/>
    </location>
</feature>
<accession>A0ABU9UZP6</accession>
<keyword evidence="2 8" id="KW-0813">Transport</keyword>
<dbReference type="InterPro" id="IPR000515">
    <property type="entry name" value="MetI-like"/>
</dbReference>
<keyword evidence="4" id="KW-0997">Cell inner membrane</keyword>
<evidence type="ECO:0000256" key="4">
    <source>
        <dbReference type="ARBA" id="ARBA00022519"/>
    </source>
</evidence>
<keyword evidence="7 8" id="KW-0472">Membrane</keyword>
<feature type="transmembrane region" description="Helical" evidence="8">
    <location>
        <begin position="16"/>
        <end position="35"/>
    </location>
</feature>
<feature type="transmembrane region" description="Helical" evidence="8">
    <location>
        <begin position="111"/>
        <end position="130"/>
    </location>
</feature>
<proteinExistence type="inferred from homology"/>
<evidence type="ECO:0000256" key="6">
    <source>
        <dbReference type="ARBA" id="ARBA00022989"/>
    </source>
</evidence>
<dbReference type="Proteomes" id="UP001411173">
    <property type="component" value="Unassembled WGS sequence"/>
</dbReference>
<feature type="transmembrane region" description="Helical" evidence="8">
    <location>
        <begin position="653"/>
        <end position="678"/>
    </location>
</feature>